<dbReference type="Proteomes" id="UP000238479">
    <property type="component" value="Chromosome 7"/>
</dbReference>
<sequence>MVLTAHFIDCSWNLHKRILNFGVIPNHKGNTIGKLLETCLLQWRIHKVLTVSVDNASAKKVAIEYLQKKMAGWKNPPVLGGKFMHVRCLAHILNIIVRAGLTIMDRSCAAIQNAVKYIRSSSNRLDCFKECVQKETQEGHIVSQRIPALDVPTRWNSTFLMLNIALEVKPAFARMADEEDNKYKDYFDEDEEVEEEHEGEIKVQKKSVQPRKRVGPPDAADWEKAEGFLRCDNDN</sequence>
<proteinExistence type="predicted"/>
<feature type="compositionally biased region" description="Basic and acidic residues" evidence="1">
    <location>
        <begin position="221"/>
        <end position="235"/>
    </location>
</feature>
<gene>
    <name evidence="2" type="ORF">RchiOBHm_Chr7g0187091</name>
</gene>
<dbReference type="PANTHER" id="PTHR46481:SF2">
    <property type="entry name" value="BED-TYPE DOMAIN-CONTAINING PROTEIN"/>
    <property type="match status" value="1"/>
</dbReference>
<keyword evidence="3" id="KW-1185">Reference proteome</keyword>
<evidence type="ECO:0000256" key="1">
    <source>
        <dbReference type="SAM" id="MobiDB-lite"/>
    </source>
</evidence>
<dbReference type="InterPro" id="IPR012337">
    <property type="entry name" value="RNaseH-like_sf"/>
</dbReference>
<dbReference type="Gramene" id="PRQ16699">
    <property type="protein sequence ID" value="PRQ16699"/>
    <property type="gene ID" value="RchiOBHm_Chr7g0187091"/>
</dbReference>
<dbReference type="AlphaFoldDB" id="A0A2P6P447"/>
<dbReference type="EMBL" id="PDCK01000045">
    <property type="protein sequence ID" value="PRQ16699.1"/>
    <property type="molecule type" value="Genomic_DNA"/>
</dbReference>
<dbReference type="STRING" id="74649.A0A2P6P447"/>
<organism evidence="2 3">
    <name type="scientific">Rosa chinensis</name>
    <name type="common">China rose</name>
    <dbReference type="NCBI Taxonomy" id="74649"/>
    <lineage>
        <taxon>Eukaryota</taxon>
        <taxon>Viridiplantae</taxon>
        <taxon>Streptophyta</taxon>
        <taxon>Embryophyta</taxon>
        <taxon>Tracheophyta</taxon>
        <taxon>Spermatophyta</taxon>
        <taxon>Magnoliopsida</taxon>
        <taxon>eudicotyledons</taxon>
        <taxon>Gunneridae</taxon>
        <taxon>Pentapetalae</taxon>
        <taxon>rosids</taxon>
        <taxon>fabids</taxon>
        <taxon>Rosales</taxon>
        <taxon>Rosaceae</taxon>
        <taxon>Rosoideae</taxon>
        <taxon>Rosoideae incertae sedis</taxon>
        <taxon>Rosa</taxon>
    </lineage>
</organism>
<protein>
    <submittedName>
        <fullName evidence="2">Putative ribonuclease H-like domain-containing protein</fullName>
    </submittedName>
</protein>
<dbReference type="OMA" id="SKCIHEW"/>
<evidence type="ECO:0000313" key="3">
    <source>
        <dbReference type="Proteomes" id="UP000238479"/>
    </source>
</evidence>
<comment type="caution">
    <text evidence="2">The sequence shown here is derived from an EMBL/GenBank/DDBJ whole genome shotgun (WGS) entry which is preliminary data.</text>
</comment>
<dbReference type="PANTHER" id="PTHR46481">
    <property type="entry name" value="ZINC FINGER BED DOMAIN-CONTAINING PROTEIN 4"/>
    <property type="match status" value="1"/>
</dbReference>
<name>A0A2P6P447_ROSCH</name>
<evidence type="ECO:0000313" key="2">
    <source>
        <dbReference type="EMBL" id="PRQ16699.1"/>
    </source>
</evidence>
<feature type="region of interest" description="Disordered" evidence="1">
    <location>
        <begin position="190"/>
        <end position="235"/>
    </location>
</feature>
<dbReference type="InterPro" id="IPR052035">
    <property type="entry name" value="ZnF_BED_domain_contain"/>
</dbReference>
<reference evidence="2 3" key="1">
    <citation type="journal article" date="2018" name="Nat. Genet.">
        <title>The Rosa genome provides new insights in the design of modern roses.</title>
        <authorList>
            <person name="Bendahmane M."/>
        </authorList>
    </citation>
    <scope>NUCLEOTIDE SEQUENCE [LARGE SCALE GENOMIC DNA]</scope>
    <source>
        <strain evidence="3">cv. Old Blush</strain>
    </source>
</reference>
<feature type="compositionally biased region" description="Basic residues" evidence="1">
    <location>
        <begin position="204"/>
        <end position="214"/>
    </location>
</feature>
<dbReference type="SUPFAM" id="SSF53098">
    <property type="entry name" value="Ribonuclease H-like"/>
    <property type="match status" value="1"/>
</dbReference>
<accession>A0A2P6P447</accession>